<evidence type="ECO:0000256" key="7">
    <source>
        <dbReference type="ARBA" id="ARBA00022723"/>
    </source>
</evidence>
<evidence type="ECO:0000313" key="18">
    <source>
        <dbReference type="Proteomes" id="UP000472277"/>
    </source>
</evidence>
<dbReference type="Gene3D" id="2.10.110.10">
    <property type="entry name" value="Cysteine Rich Protein"/>
    <property type="match status" value="3"/>
</dbReference>
<dbReference type="GO" id="GO:0005667">
    <property type="term" value="C:transcription regulator complex"/>
    <property type="evidence" value="ECO:0007669"/>
    <property type="project" value="TreeGrafter"/>
</dbReference>
<evidence type="ECO:0000256" key="8">
    <source>
        <dbReference type="ARBA" id="ARBA00022737"/>
    </source>
</evidence>
<dbReference type="Pfam" id="PF00412">
    <property type="entry name" value="LIM"/>
    <property type="match status" value="3"/>
</dbReference>
<dbReference type="GO" id="GO:0001666">
    <property type="term" value="P:response to hypoxia"/>
    <property type="evidence" value="ECO:0007669"/>
    <property type="project" value="TreeGrafter"/>
</dbReference>
<keyword evidence="8" id="KW-0677">Repeat</keyword>
<dbReference type="InterPro" id="IPR047247">
    <property type="entry name" value="Ajuba-like_LIM2"/>
</dbReference>
<evidence type="ECO:0000256" key="13">
    <source>
        <dbReference type="ARBA" id="ARBA00023242"/>
    </source>
</evidence>
<keyword evidence="12" id="KW-0804">Transcription</keyword>
<feature type="compositionally biased region" description="Pro residues" evidence="15">
    <location>
        <begin position="264"/>
        <end position="273"/>
    </location>
</feature>
<keyword evidence="18" id="KW-1185">Reference proteome</keyword>
<dbReference type="CDD" id="cd09438">
    <property type="entry name" value="LIM3_Ajuba_like"/>
    <property type="match status" value="1"/>
</dbReference>
<dbReference type="AlphaFoldDB" id="A0A674AYF3"/>
<dbReference type="GO" id="GO:0046872">
    <property type="term" value="F:metal ion binding"/>
    <property type="evidence" value="ECO:0007669"/>
    <property type="project" value="UniProtKB-KW"/>
</dbReference>
<dbReference type="FunFam" id="2.10.110.10:FF:000028">
    <property type="entry name" value="LIM domain-containing protein 1"/>
    <property type="match status" value="1"/>
</dbReference>
<dbReference type="GO" id="GO:0007010">
    <property type="term" value="P:cytoskeleton organization"/>
    <property type="evidence" value="ECO:0007669"/>
    <property type="project" value="TreeGrafter"/>
</dbReference>
<evidence type="ECO:0000259" key="16">
    <source>
        <dbReference type="PROSITE" id="PS50023"/>
    </source>
</evidence>
<dbReference type="GO" id="GO:0000932">
    <property type="term" value="C:P-body"/>
    <property type="evidence" value="ECO:0007669"/>
    <property type="project" value="TreeGrafter"/>
</dbReference>
<keyword evidence="6" id="KW-0678">Repressor</keyword>
<keyword evidence="5" id="KW-0963">Cytoplasm</keyword>
<evidence type="ECO:0000256" key="11">
    <source>
        <dbReference type="ARBA" id="ARBA00023038"/>
    </source>
</evidence>
<evidence type="ECO:0000256" key="9">
    <source>
        <dbReference type="ARBA" id="ARBA00022833"/>
    </source>
</evidence>
<evidence type="ECO:0000256" key="4">
    <source>
        <dbReference type="ARBA" id="ARBA00015501"/>
    </source>
</evidence>
<dbReference type="SUPFAM" id="SSF57716">
    <property type="entry name" value="Glucocorticoid receptor-like (DNA-binding domain)"/>
    <property type="match status" value="2"/>
</dbReference>
<evidence type="ECO:0000256" key="3">
    <source>
        <dbReference type="ARBA" id="ARBA00009611"/>
    </source>
</evidence>
<accession>A0A674AYF3</accession>
<dbReference type="InterPro" id="IPR047245">
    <property type="entry name" value="Ajuba-like_LIM1"/>
</dbReference>
<dbReference type="PROSITE" id="PS50023">
    <property type="entry name" value="LIM_DOMAIN_2"/>
    <property type="match status" value="3"/>
</dbReference>
<feature type="domain" description="LIM zinc-binding" evidence="16">
    <location>
        <begin position="564"/>
        <end position="632"/>
    </location>
</feature>
<dbReference type="GO" id="GO:0003714">
    <property type="term" value="F:transcription corepressor activity"/>
    <property type="evidence" value="ECO:0007669"/>
    <property type="project" value="TreeGrafter"/>
</dbReference>
<comment type="subcellular location">
    <subcellularLocation>
        <location evidence="2">Cytoplasm</location>
    </subcellularLocation>
    <subcellularLocation>
        <location evidence="1">Nucleus</location>
    </subcellularLocation>
</comment>
<evidence type="ECO:0000256" key="1">
    <source>
        <dbReference type="ARBA" id="ARBA00004123"/>
    </source>
</evidence>
<dbReference type="InterPro" id="IPR047172">
    <property type="entry name" value="Ajuba-like"/>
</dbReference>
<protein>
    <recommendedName>
        <fullName evidence="4">LIM domain-containing protein 1</fullName>
    </recommendedName>
</protein>
<proteinExistence type="inferred from homology"/>
<evidence type="ECO:0000313" key="17">
    <source>
        <dbReference type="Ensembl" id="ENSSTUP00000064299.1"/>
    </source>
</evidence>
<dbReference type="Proteomes" id="UP000472277">
    <property type="component" value="Chromosome 3"/>
</dbReference>
<feature type="domain" description="LIM zinc-binding" evidence="16">
    <location>
        <begin position="438"/>
        <end position="499"/>
    </location>
</feature>
<evidence type="ECO:0000256" key="15">
    <source>
        <dbReference type="SAM" id="MobiDB-lite"/>
    </source>
</evidence>
<sequence length="646" mass="69411">MDKYDDLDLEASKFLEDLNMYEASRDGLFRMKRDAGNNSDFEETRRVFASKMTKIHIQKQQEEIAKNNLAVRMNGGHNRAAGEAAAKPPILSGPMPGTASAASQYAPYDVLKHHSPSQQPYSYGNNYDNKERFEPHSYHHALSPTSPGNARTHASVHPASPSGTWASYSSSPGGSSGLMCSPSQQPPHHSPSPSFSDSLPSPSPTRLHQSKAATLLVRQRPPMVADAGAAADWMRSLGNPDLLAPLPLSAFTGGVDLYQHLSPQPAPVTPPTGPYSAAPSMAPRPTANQGNLGQNGLSQSPVALTPSPTPAQVAVPAPPAPPSETAQPKATTGAYFPASASPSGTSVSRSFGQGQGVGQAQGRQVAMGVDVPSGLDSQLSSGGEACQLQPQPQSLKLPCQTLHVQPEQGPSAAEIKLEALTKRLEKEMDAQPKADFFGSCVKCNKAVYGATEACQAMGSLYHDVCFTCSACSRRLRGKAFYYVGGKVFCEEDFLYSGFQQSADKCNACGHLIMDMILQALGKSYHPGCFRCVICNDSLDGVPFTVDTENKIYCVKDYHRVLAPKCAACNQPILPSEGSDETIRVVSMDKDYHVECYHCEDCQMELNDEEVHRCYPLNGHLLCHACHLKHIEPGCASPTAASYQHQF</sequence>
<dbReference type="InterPro" id="IPR001781">
    <property type="entry name" value="Znf_LIM"/>
</dbReference>
<keyword evidence="9 14" id="KW-0862">Zinc</keyword>
<feature type="region of interest" description="Disordered" evidence="15">
    <location>
        <begin position="79"/>
        <end position="99"/>
    </location>
</feature>
<reference evidence="17" key="2">
    <citation type="submission" date="2025-09" db="UniProtKB">
        <authorList>
            <consortium name="Ensembl"/>
        </authorList>
    </citation>
    <scope>IDENTIFICATION</scope>
</reference>
<reference evidence="17" key="1">
    <citation type="submission" date="2025-08" db="UniProtKB">
        <authorList>
            <consortium name="Ensembl"/>
        </authorList>
    </citation>
    <scope>IDENTIFICATION</scope>
</reference>
<dbReference type="GeneTree" id="ENSGT00940000159019"/>
<evidence type="ECO:0000256" key="5">
    <source>
        <dbReference type="ARBA" id="ARBA00022490"/>
    </source>
</evidence>
<feature type="region of interest" description="Disordered" evidence="15">
    <location>
        <begin position="262"/>
        <end position="363"/>
    </location>
</feature>
<feature type="compositionally biased region" description="Low complexity" evidence="15">
    <location>
        <begin position="191"/>
        <end position="200"/>
    </location>
</feature>
<keyword evidence="7 14" id="KW-0479">Metal-binding</keyword>
<dbReference type="CDD" id="cd09352">
    <property type="entry name" value="LIM1_Ajuba_like"/>
    <property type="match status" value="1"/>
</dbReference>
<comment type="similarity">
    <text evidence="3">Belongs to the zyxin/ajuba family.</text>
</comment>
<evidence type="ECO:0000256" key="6">
    <source>
        <dbReference type="ARBA" id="ARBA00022491"/>
    </source>
</evidence>
<keyword evidence="13" id="KW-0539">Nucleus</keyword>
<keyword evidence="10" id="KW-0805">Transcription regulation</keyword>
<dbReference type="GO" id="GO:0005634">
    <property type="term" value="C:nucleus"/>
    <property type="evidence" value="ECO:0007669"/>
    <property type="project" value="UniProtKB-SubCell"/>
</dbReference>
<organism evidence="17 18">
    <name type="scientific">Salmo trutta</name>
    <name type="common">Brown trout</name>
    <dbReference type="NCBI Taxonomy" id="8032"/>
    <lineage>
        <taxon>Eukaryota</taxon>
        <taxon>Metazoa</taxon>
        <taxon>Chordata</taxon>
        <taxon>Craniata</taxon>
        <taxon>Vertebrata</taxon>
        <taxon>Euteleostomi</taxon>
        <taxon>Actinopterygii</taxon>
        <taxon>Neopterygii</taxon>
        <taxon>Teleostei</taxon>
        <taxon>Protacanthopterygii</taxon>
        <taxon>Salmoniformes</taxon>
        <taxon>Salmonidae</taxon>
        <taxon>Salmoninae</taxon>
        <taxon>Salmo</taxon>
    </lineage>
</organism>
<evidence type="ECO:0000256" key="2">
    <source>
        <dbReference type="ARBA" id="ARBA00004496"/>
    </source>
</evidence>
<feature type="compositionally biased region" description="Low complexity" evidence="15">
    <location>
        <begin position="167"/>
        <end position="183"/>
    </location>
</feature>
<evidence type="ECO:0000256" key="14">
    <source>
        <dbReference type="PROSITE-ProRule" id="PRU00125"/>
    </source>
</evidence>
<keyword evidence="11 14" id="KW-0440">LIM domain</keyword>
<feature type="region of interest" description="Disordered" evidence="15">
    <location>
        <begin position="112"/>
        <end position="207"/>
    </location>
</feature>
<dbReference type="CDD" id="cd09355">
    <property type="entry name" value="LIM2_Ajuba_like"/>
    <property type="match status" value="1"/>
</dbReference>
<dbReference type="PANTHER" id="PTHR24219">
    <property type="entry name" value="LIM DOMAIN-CONTAINING PROTEIN JUB"/>
    <property type="match status" value="1"/>
</dbReference>
<evidence type="ECO:0000256" key="12">
    <source>
        <dbReference type="ARBA" id="ARBA00023163"/>
    </source>
</evidence>
<feature type="compositionally biased region" description="Polar residues" evidence="15">
    <location>
        <begin position="340"/>
        <end position="351"/>
    </location>
</feature>
<dbReference type="GO" id="GO:0035331">
    <property type="term" value="P:negative regulation of hippo signaling"/>
    <property type="evidence" value="ECO:0007669"/>
    <property type="project" value="TreeGrafter"/>
</dbReference>
<feature type="domain" description="LIM zinc-binding" evidence="16">
    <location>
        <begin position="503"/>
        <end position="563"/>
    </location>
</feature>
<dbReference type="FunFam" id="2.10.110.10:FF:000037">
    <property type="entry name" value="LIM domain-containing protein 1"/>
    <property type="match status" value="1"/>
</dbReference>
<dbReference type="PANTHER" id="PTHR24219:SF3">
    <property type="entry name" value="LIM DOMAIN-CONTAINING PROTEIN 1"/>
    <property type="match status" value="1"/>
</dbReference>
<feature type="compositionally biased region" description="Polar residues" evidence="15">
    <location>
        <begin position="116"/>
        <end position="127"/>
    </location>
</feature>
<dbReference type="SMART" id="SM00132">
    <property type="entry name" value="LIM"/>
    <property type="match status" value="3"/>
</dbReference>
<evidence type="ECO:0000256" key="10">
    <source>
        <dbReference type="ARBA" id="ARBA00023015"/>
    </source>
</evidence>
<dbReference type="Ensembl" id="ENSSTUT00000067946.1">
    <property type="protein sequence ID" value="ENSSTUP00000064299.1"/>
    <property type="gene ID" value="ENSSTUG00000027910.1"/>
</dbReference>
<feature type="compositionally biased region" description="Basic and acidic residues" evidence="15">
    <location>
        <begin position="128"/>
        <end position="137"/>
    </location>
</feature>
<dbReference type="InterPro" id="IPR047248">
    <property type="entry name" value="Ajuba-like_LIM3"/>
</dbReference>
<feature type="compositionally biased region" description="Polar residues" evidence="15">
    <location>
        <begin position="286"/>
        <end position="302"/>
    </location>
</feature>
<dbReference type="GO" id="GO:0005912">
    <property type="term" value="C:adherens junction"/>
    <property type="evidence" value="ECO:0007669"/>
    <property type="project" value="TreeGrafter"/>
</dbReference>
<gene>
    <name evidence="17" type="primary">LIMD1</name>
</gene>
<name>A0A674AYF3_SALTR</name>